<gene>
    <name evidence="20" type="ORF">SDJN03_08767</name>
</gene>
<dbReference type="GO" id="GO:0005664">
    <property type="term" value="C:nuclear origin of replication recognition complex"/>
    <property type="evidence" value="ECO:0007669"/>
    <property type="project" value="InterPro"/>
</dbReference>
<evidence type="ECO:0000256" key="2">
    <source>
        <dbReference type="ARBA" id="ARBA00004194"/>
    </source>
</evidence>
<keyword evidence="21" id="KW-1185">Reference proteome</keyword>
<dbReference type="GO" id="GO:0006260">
    <property type="term" value="P:DNA replication"/>
    <property type="evidence" value="ECO:0007669"/>
    <property type="project" value="UniProtKB-KW"/>
</dbReference>
<keyword evidence="13" id="KW-0472">Membrane</keyword>
<dbReference type="FunFam" id="3.40.50.150:FF:000122">
    <property type="entry name" value="probable methyltransferase PMT2"/>
    <property type="match status" value="1"/>
</dbReference>
<evidence type="ECO:0000256" key="11">
    <source>
        <dbReference type="ARBA" id="ARBA00023034"/>
    </source>
</evidence>
<evidence type="ECO:0000256" key="8">
    <source>
        <dbReference type="ARBA" id="ARBA00022705"/>
    </source>
</evidence>
<comment type="similarity">
    <text evidence="4">Belongs to the ORC6 family.</text>
</comment>
<dbReference type="Pfam" id="PF03141">
    <property type="entry name" value="Methyltransf_29"/>
    <property type="match status" value="1"/>
</dbReference>
<evidence type="ECO:0000256" key="17">
    <source>
        <dbReference type="SAM" id="MobiDB-lite"/>
    </source>
</evidence>
<evidence type="ECO:0000256" key="3">
    <source>
        <dbReference type="ARBA" id="ARBA00008361"/>
    </source>
</evidence>
<keyword evidence="7" id="KW-0812">Transmembrane</keyword>
<dbReference type="CDD" id="cd11583">
    <property type="entry name" value="Orc6_mid"/>
    <property type="match status" value="1"/>
</dbReference>
<keyword evidence="5 20" id="KW-0489">Methyltransferase</keyword>
<evidence type="ECO:0000256" key="13">
    <source>
        <dbReference type="ARBA" id="ARBA00023136"/>
    </source>
</evidence>
<dbReference type="InterPro" id="IPR008721">
    <property type="entry name" value="ORC6_cyclin_first"/>
</dbReference>
<accession>A0AAV6NMD7</accession>
<evidence type="ECO:0000256" key="1">
    <source>
        <dbReference type="ARBA" id="ARBA00004123"/>
    </source>
</evidence>
<evidence type="ECO:0000256" key="10">
    <source>
        <dbReference type="ARBA" id="ARBA00022989"/>
    </source>
</evidence>
<dbReference type="PANTHER" id="PTHR10108">
    <property type="entry name" value="SAM-DEPENDENT METHYLTRANSFERASE"/>
    <property type="match status" value="1"/>
</dbReference>
<dbReference type="PANTHER" id="PTHR10108:SF1119">
    <property type="entry name" value="METHYLTRANSFERASE PMT2-RELATED"/>
    <property type="match status" value="1"/>
</dbReference>
<dbReference type="InterPro" id="IPR004159">
    <property type="entry name" value="Put_SAM_MeTrfase"/>
</dbReference>
<keyword evidence="12" id="KW-0238">DNA-binding</keyword>
<dbReference type="GO" id="GO:0005802">
    <property type="term" value="C:trans-Golgi network"/>
    <property type="evidence" value="ECO:0007669"/>
    <property type="project" value="TreeGrafter"/>
</dbReference>
<evidence type="ECO:0000256" key="4">
    <source>
        <dbReference type="ARBA" id="ARBA00010840"/>
    </source>
</evidence>
<dbReference type="GO" id="GO:0003677">
    <property type="term" value="F:DNA binding"/>
    <property type="evidence" value="ECO:0007669"/>
    <property type="project" value="UniProtKB-KW"/>
</dbReference>
<feature type="domain" description="ORC6 first cyclin-like" evidence="18">
    <location>
        <begin position="3"/>
        <end position="91"/>
    </location>
</feature>
<dbReference type="Proteomes" id="UP000685013">
    <property type="component" value="Chromosome 5"/>
</dbReference>
<evidence type="ECO:0000256" key="6">
    <source>
        <dbReference type="ARBA" id="ARBA00022679"/>
    </source>
</evidence>
<keyword evidence="10" id="KW-1133">Transmembrane helix</keyword>
<dbReference type="Pfam" id="PF05460">
    <property type="entry name" value="ORC6"/>
    <property type="match status" value="1"/>
</dbReference>
<evidence type="ECO:0000256" key="16">
    <source>
        <dbReference type="ARBA" id="ARBA00060399"/>
    </source>
</evidence>
<dbReference type="EMBL" id="JAGKQH010000005">
    <property type="protein sequence ID" value="KAG6598989.1"/>
    <property type="molecule type" value="Genomic_DNA"/>
</dbReference>
<keyword evidence="9" id="KW-0735">Signal-anchor</keyword>
<dbReference type="InterPro" id="IPR054113">
    <property type="entry name" value="ORC6_cyclin-like_2nd"/>
</dbReference>
<protein>
    <submittedName>
        <fullName evidence="20">Methyltransferase PMT2</fullName>
    </submittedName>
</protein>
<dbReference type="Pfam" id="PF21913">
    <property type="entry name" value="ORC6_2nd"/>
    <property type="match status" value="1"/>
</dbReference>
<organism evidence="20 21">
    <name type="scientific">Cucurbita argyrosperma subsp. sororia</name>
    <dbReference type="NCBI Taxonomy" id="37648"/>
    <lineage>
        <taxon>Eukaryota</taxon>
        <taxon>Viridiplantae</taxon>
        <taxon>Streptophyta</taxon>
        <taxon>Embryophyta</taxon>
        <taxon>Tracheophyta</taxon>
        <taxon>Spermatophyta</taxon>
        <taxon>Magnoliopsida</taxon>
        <taxon>eudicotyledons</taxon>
        <taxon>Gunneridae</taxon>
        <taxon>Pentapetalae</taxon>
        <taxon>rosids</taxon>
        <taxon>fabids</taxon>
        <taxon>Cucurbitales</taxon>
        <taxon>Cucurbitaceae</taxon>
        <taxon>Cucurbiteae</taxon>
        <taxon>Cucurbita</taxon>
    </lineage>
</organism>
<evidence type="ECO:0000256" key="5">
    <source>
        <dbReference type="ARBA" id="ARBA00022603"/>
    </source>
</evidence>
<dbReference type="GO" id="GO:0032259">
    <property type="term" value="P:methylation"/>
    <property type="evidence" value="ECO:0007669"/>
    <property type="project" value="UniProtKB-KW"/>
</dbReference>
<feature type="non-terminal residue" evidence="20">
    <location>
        <position position="1"/>
    </location>
</feature>
<keyword evidence="8" id="KW-0235">DNA replication</keyword>
<keyword evidence="6" id="KW-0808">Transferase</keyword>
<dbReference type="GO" id="GO:0005768">
    <property type="term" value="C:endosome"/>
    <property type="evidence" value="ECO:0007669"/>
    <property type="project" value="TreeGrafter"/>
</dbReference>
<evidence type="ECO:0000259" key="18">
    <source>
        <dbReference type="Pfam" id="PF05460"/>
    </source>
</evidence>
<dbReference type="AlphaFoldDB" id="A0AAV6NMD7"/>
<evidence type="ECO:0000256" key="7">
    <source>
        <dbReference type="ARBA" id="ARBA00022692"/>
    </source>
</evidence>
<dbReference type="GO" id="GO:0000139">
    <property type="term" value="C:Golgi membrane"/>
    <property type="evidence" value="ECO:0007669"/>
    <property type="project" value="UniProtKB-SubCell"/>
</dbReference>
<feature type="compositionally biased region" description="Basic and acidic residues" evidence="17">
    <location>
        <begin position="195"/>
        <end position="220"/>
    </location>
</feature>
<evidence type="ECO:0000256" key="12">
    <source>
        <dbReference type="ARBA" id="ARBA00023125"/>
    </source>
</evidence>
<evidence type="ECO:0000313" key="21">
    <source>
        <dbReference type="Proteomes" id="UP000685013"/>
    </source>
</evidence>
<name>A0AAV6NMD7_9ROSI</name>
<evidence type="ECO:0000256" key="15">
    <source>
        <dbReference type="ARBA" id="ARBA00023242"/>
    </source>
</evidence>
<keyword evidence="15" id="KW-0539">Nucleus</keyword>
<comment type="caution">
    <text evidence="20">The sequence shown here is derived from an EMBL/GenBank/DDBJ whole genome shotgun (WGS) entry which is preliminary data.</text>
</comment>
<reference evidence="20 21" key="1">
    <citation type="journal article" date="2021" name="Hortic Res">
        <title>The domestication of Cucurbita argyrosperma as revealed by the genome of its wild relative.</title>
        <authorList>
            <person name="Barrera-Redondo J."/>
            <person name="Sanchez-de la Vega G."/>
            <person name="Aguirre-Liguori J.A."/>
            <person name="Castellanos-Morales G."/>
            <person name="Gutierrez-Guerrero Y.T."/>
            <person name="Aguirre-Dugua X."/>
            <person name="Aguirre-Planter E."/>
            <person name="Tenaillon M.I."/>
            <person name="Lira-Saade R."/>
            <person name="Eguiarte L.E."/>
        </authorList>
    </citation>
    <scope>NUCLEOTIDE SEQUENCE [LARGE SCALE GENOMIC DNA]</scope>
    <source>
        <strain evidence="20">JBR-2021</strain>
    </source>
</reference>
<dbReference type="GO" id="GO:0008168">
    <property type="term" value="F:methyltransferase activity"/>
    <property type="evidence" value="ECO:0007669"/>
    <property type="project" value="UniProtKB-KW"/>
</dbReference>
<evidence type="ECO:0000256" key="14">
    <source>
        <dbReference type="ARBA" id="ARBA00023180"/>
    </source>
</evidence>
<comment type="similarity">
    <text evidence="3">Belongs to the methyltransferase superfamily.</text>
</comment>
<evidence type="ECO:0000313" key="20">
    <source>
        <dbReference type="EMBL" id="KAG6598989.1"/>
    </source>
</evidence>
<evidence type="ECO:0000259" key="19">
    <source>
        <dbReference type="Pfam" id="PF21913"/>
    </source>
</evidence>
<comment type="subcellular location">
    <subcellularLocation>
        <location evidence="16">Endomembrane system</location>
        <topology evidence="16">Single-pass type II membrane protein</topology>
    </subcellularLocation>
    <subcellularLocation>
        <location evidence="2">Golgi apparatus membrane</location>
        <topology evidence="2">Single-pass membrane protein</topology>
    </subcellularLocation>
    <subcellularLocation>
        <location evidence="1">Nucleus</location>
    </subcellularLocation>
</comment>
<feature type="domain" description="ORC6 second cyclin-like" evidence="19">
    <location>
        <begin position="94"/>
        <end position="184"/>
    </location>
</feature>
<proteinExistence type="inferred from homology"/>
<keyword evidence="11" id="KW-0333">Golgi apparatus</keyword>
<sequence length="944" mass="106737">MDLSKIARKLDLSDSETLTRKAGEFRRLSDLQFNSSAIGVGEVCKAIICLEIAATRLGILFDRSNAIKLSGMSEKAYTRSFNLFQNGLGFKSKLDIRELAVQFGCVRLVASVQKGLFLYKDRFVASLPASRRANADFSRSVFTAAAFYLCAKKHKLKVDKVKLIELSGTSESEFSCVATSMKDLCFDVFGISSEKKDPRDAKGNRDMLDALPEKRKREDGGYLSDDNEEFSRTKRRKPMDEHAYNQWKSSVIASNNLTKTRVLSKRTRQTSLMEIKEKTRVSKFYESSVPTPLVDYPFEVENEYLVGNCLSISPTSSFPPDLNSIPPPTLSYFFFFFCCRLLRLSSCHRGIMAPKPSSGAWQRSGFGKGDSIAMEITKTGSDCNIVSNLNFETHHGGEVETINESESKSKIFEPCKARYTDYTPCQDQRRAMTFPRNNMIYRERHCPAEEEKLHCLIPAPKGYVTPFPWPKSRDYVPFANAPYKSLTVEKAIQNWIQYEGNVFRFPGGGTQFPQGADKYIDQLAAVIPIKNGTVRTALDTGCGVASWGAYLLSRNVLAMSFAPRDSHEAQVQFALERGVPAVIGVLGTIKLPYPSRAFDMAHCSRCLIPWGGNDGTYLMEVDRVLRPGGYWVLSGPPINWKTNYKSWQRPRDELEEEQRKIEDIAKLLCWEKKFEKGEIAIWQKRVNTDSCPDRQDDSRDIFCKSPVSDDVWYEKMETCITPYPNVESSDEVAGGELKTFPSRLYAVPPRISSGSIPGISVEAYHEDNNKWKRHVKAYKKINKLIDTGRYRNIMDMNAGLGSFAAALESSKLWVMNVVPTIAEKNTLGAIYERGLIGIYHDWCEAFSTYPRTYDLIHAHAIFSLYKDKCKMEDILLEMDRILRPEGAVIFRDEVDVLVKVKKMIGGMRWDAKMVDHEDGPLVAEKILVAVKQYWVVGGNNSTSH</sequence>
<feature type="region of interest" description="Disordered" evidence="17">
    <location>
        <begin position="195"/>
        <end position="237"/>
    </location>
</feature>
<evidence type="ECO:0000256" key="9">
    <source>
        <dbReference type="ARBA" id="ARBA00022968"/>
    </source>
</evidence>
<keyword evidence="14" id="KW-0325">Glycoprotein</keyword>